<feature type="domain" description="HAT C-terminal dimerisation" evidence="1">
    <location>
        <begin position="49"/>
        <end position="115"/>
    </location>
</feature>
<dbReference type="InterPro" id="IPR008906">
    <property type="entry name" value="HATC_C_dom"/>
</dbReference>
<evidence type="ECO:0000313" key="3">
    <source>
        <dbReference type="Proteomes" id="UP000663836"/>
    </source>
</evidence>
<dbReference type="AlphaFoldDB" id="A0A820FL66"/>
<comment type="caution">
    <text evidence="2">The sequence shown here is derived from an EMBL/GenBank/DDBJ whole genome shotgun (WGS) entry which is preliminary data.</text>
</comment>
<proteinExistence type="predicted"/>
<dbReference type="Proteomes" id="UP000663836">
    <property type="component" value="Unassembled WGS sequence"/>
</dbReference>
<accession>A0A820FL66</accession>
<dbReference type="SUPFAM" id="SSF53098">
    <property type="entry name" value="Ribonuclease H-like"/>
    <property type="match status" value="1"/>
</dbReference>
<dbReference type="InterPro" id="IPR012337">
    <property type="entry name" value="RNaseH-like_sf"/>
</dbReference>
<gene>
    <name evidence="2" type="ORF">JBS370_LOCUS39163</name>
</gene>
<dbReference type="GO" id="GO:0046983">
    <property type="term" value="F:protein dimerization activity"/>
    <property type="evidence" value="ECO:0007669"/>
    <property type="project" value="InterPro"/>
</dbReference>
<evidence type="ECO:0000313" key="2">
    <source>
        <dbReference type="EMBL" id="CAF4263529.1"/>
    </source>
</evidence>
<name>A0A820FL66_9BILA</name>
<protein>
    <recommendedName>
        <fullName evidence="1">HAT C-terminal dimerisation domain-containing protein</fullName>
    </recommendedName>
</protein>
<evidence type="ECO:0000259" key="1">
    <source>
        <dbReference type="Pfam" id="PF05699"/>
    </source>
</evidence>
<sequence length="118" mass="13426">MKQINEKPNRLDMFLMSIDKYVPFEKLNSKTIAEEMSHYGLLCKGGPLINAVTFWQRYGDQMPILISMAQQYLSTPGTSVASESAFSISAYVARKERARLSPENLCYTVFLHDKLSSH</sequence>
<dbReference type="EMBL" id="CAJOBD010025384">
    <property type="protein sequence ID" value="CAF4263529.1"/>
    <property type="molecule type" value="Genomic_DNA"/>
</dbReference>
<dbReference type="Pfam" id="PF05699">
    <property type="entry name" value="Dimer_Tnp_hAT"/>
    <property type="match status" value="1"/>
</dbReference>
<organism evidence="2 3">
    <name type="scientific">Rotaria sordida</name>
    <dbReference type="NCBI Taxonomy" id="392033"/>
    <lineage>
        <taxon>Eukaryota</taxon>
        <taxon>Metazoa</taxon>
        <taxon>Spiralia</taxon>
        <taxon>Gnathifera</taxon>
        <taxon>Rotifera</taxon>
        <taxon>Eurotatoria</taxon>
        <taxon>Bdelloidea</taxon>
        <taxon>Philodinida</taxon>
        <taxon>Philodinidae</taxon>
        <taxon>Rotaria</taxon>
    </lineage>
</organism>
<reference evidence="2" key="1">
    <citation type="submission" date="2021-02" db="EMBL/GenBank/DDBJ databases">
        <authorList>
            <person name="Nowell W R."/>
        </authorList>
    </citation>
    <scope>NUCLEOTIDE SEQUENCE</scope>
</reference>